<keyword evidence="3" id="KW-1185">Reference proteome</keyword>
<gene>
    <name evidence="2" type="ORF">GPUH_LOCUS17620</name>
</gene>
<protein>
    <submittedName>
        <fullName evidence="4">CNH domain-containing protein</fullName>
    </submittedName>
</protein>
<feature type="domain" description="PTHB1 N-terminal" evidence="1">
    <location>
        <begin position="1"/>
        <end position="103"/>
    </location>
</feature>
<dbReference type="InterPro" id="IPR026511">
    <property type="entry name" value="PTHB1"/>
</dbReference>
<dbReference type="PANTHER" id="PTHR20991">
    <property type="entry name" value="PARATHYROID HORMONE-RESPONSIVE B1 GENE"/>
    <property type="match status" value="1"/>
</dbReference>
<dbReference type="PANTHER" id="PTHR20991:SF0">
    <property type="entry name" value="PROTEIN PTHB1"/>
    <property type="match status" value="1"/>
</dbReference>
<name>A0A183E9H9_9BILA</name>
<dbReference type="GO" id="GO:0060271">
    <property type="term" value="P:cilium assembly"/>
    <property type="evidence" value="ECO:0007669"/>
    <property type="project" value="TreeGrafter"/>
</dbReference>
<evidence type="ECO:0000259" key="1">
    <source>
        <dbReference type="Pfam" id="PF14727"/>
    </source>
</evidence>
<organism evidence="4">
    <name type="scientific">Gongylonema pulchrum</name>
    <dbReference type="NCBI Taxonomy" id="637853"/>
    <lineage>
        <taxon>Eukaryota</taxon>
        <taxon>Metazoa</taxon>
        <taxon>Ecdysozoa</taxon>
        <taxon>Nematoda</taxon>
        <taxon>Chromadorea</taxon>
        <taxon>Rhabditida</taxon>
        <taxon>Spirurina</taxon>
        <taxon>Spiruromorpha</taxon>
        <taxon>Spiruroidea</taxon>
        <taxon>Gongylonematidae</taxon>
        <taxon>Gongylonema</taxon>
    </lineage>
</organism>
<dbReference type="EMBL" id="UYRT01085428">
    <property type="protein sequence ID" value="VDN30134.1"/>
    <property type="molecule type" value="Genomic_DNA"/>
</dbReference>
<evidence type="ECO:0000313" key="2">
    <source>
        <dbReference type="EMBL" id="VDN30134.1"/>
    </source>
</evidence>
<dbReference type="Pfam" id="PF14727">
    <property type="entry name" value="PHTB1_N"/>
    <property type="match status" value="2"/>
</dbReference>
<dbReference type="GO" id="GO:0034464">
    <property type="term" value="C:BBSome"/>
    <property type="evidence" value="ECO:0007669"/>
    <property type="project" value="InterPro"/>
</dbReference>
<dbReference type="GO" id="GO:0016020">
    <property type="term" value="C:membrane"/>
    <property type="evidence" value="ECO:0007669"/>
    <property type="project" value="TreeGrafter"/>
</dbReference>
<feature type="domain" description="PTHB1 N-terminal" evidence="1">
    <location>
        <begin position="106"/>
        <end position="189"/>
    </location>
</feature>
<dbReference type="WBParaSite" id="GPUH_0001764201-mRNA-1">
    <property type="protein sequence ID" value="GPUH_0001764201-mRNA-1"/>
    <property type="gene ID" value="GPUH_0001764201"/>
</dbReference>
<dbReference type="OrthoDB" id="10262646at2759"/>
<dbReference type="InterPro" id="IPR028073">
    <property type="entry name" value="PHTB1_N_dom"/>
</dbReference>
<sequence length="212" mass="23193">MSLFHVHDWLTVQLDDNAIVCAIGKLIEDRDQIIVGSIAGRLWVIDPGRVSDTKQQQQQQQLSCLLEEQLPYAVIDIAVANFITSLEQNLIAILSPQKLVISRLVSAYNMCIGSFGRASGTQICVQNLKCSFLVVEGEHQLFHRSVTTTDALHPGPIVYAQHSDSIVAASSSCVLASYKYSTLATASSGSYGKKISVCSFSNFYWAAFLICT</sequence>
<accession>A0A183E9H9</accession>
<evidence type="ECO:0000313" key="4">
    <source>
        <dbReference type="WBParaSite" id="GPUH_0001764201-mRNA-1"/>
    </source>
</evidence>
<reference evidence="4" key="1">
    <citation type="submission" date="2016-06" db="UniProtKB">
        <authorList>
            <consortium name="WormBaseParasite"/>
        </authorList>
    </citation>
    <scope>IDENTIFICATION</scope>
</reference>
<proteinExistence type="predicted"/>
<reference evidence="2 3" key="2">
    <citation type="submission" date="2018-11" db="EMBL/GenBank/DDBJ databases">
        <authorList>
            <consortium name="Pathogen Informatics"/>
        </authorList>
    </citation>
    <scope>NUCLEOTIDE SEQUENCE [LARGE SCALE GENOMIC DNA]</scope>
</reference>
<dbReference type="Proteomes" id="UP000271098">
    <property type="component" value="Unassembled WGS sequence"/>
</dbReference>
<dbReference type="AlphaFoldDB" id="A0A183E9H9"/>
<evidence type="ECO:0000313" key="3">
    <source>
        <dbReference type="Proteomes" id="UP000271098"/>
    </source>
</evidence>